<dbReference type="InParanoid" id="L8FV51"/>
<evidence type="ECO:0000313" key="2">
    <source>
        <dbReference type="EMBL" id="ELR04757.1"/>
    </source>
</evidence>
<dbReference type="VEuPathDB" id="FungiDB:GMDG_06985"/>
<dbReference type="EMBL" id="GL573360">
    <property type="protein sequence ID" value="ELR04757.1"/>
    <property type="molecule type" value="Genomic_DNA"/>
</dbReference>
<dbReference type="AlphaFoldDB" id="L8FV51"/>
<evidence type="ECO:0000256" key="1">
    <source>
        <dbReference type="SAM" id="MobiDB-lite"/>
    </source>
</evidence>
<dbReference type="Proteomes" id="UP000011064">
    <property type="component" value="Unassembled WGS sequence"/>
</dbReference>
<evidence type="ECO:0000313" key="3">
    <source>
        <dbReference type="Proteomes" id="UP000011064"/>
    </source>
</evidence>
<keyword evidence="3" id="KW-1185">Reference proteome</keyword>
<dbReference type="HOGENOM" id="CLU_098366_0_0_1"/>
<name>L8FV51_PSED2</name>
<sequence length="184" mass="20531">MIPASPASSRTPGILLLNPLFSQSASGDSGDRRVTNSSRGVKVRVYEKTLDRDWRQRQLILPLPTSSRQCCWKKGSQLTPLSKDKSHGVPCGHAILLVSTERTSSCRQVNKVDPAIWLDYPCLCRRGHLEPITTGPVPPLLHQPSDKRRPLPFGNGLLSQKRTLGTLGHHPVPERIEKLHDWEL</sequence>
<accession>L8FV51</accession>
<reference evidence="3" key="1">
    <citation type="submission" date="2010-09" db="EMBL/GenBank/DDBJ databases">
        <title>The genome sequence of Geomyces destructans 20631-21.</title>
        <authorList>
            <consortium name="The Broad Institute Genome Sequencing Platform"/>
            <person name="Cuomo C.A."/>
            <person name="Blehert D.S."/>
            <person name="Lorch J.M."/>
            <person name="Young S.K."/>
            <person name="Zeng Q."/>
            <person name="Gargeya S."/>
            <person name="Fitzgerald M."/>
            <person name="Haas B."/>
            <person name="Abouelleil A."/>
            <person name="Alvarado L."/>
            <person name="Arachchi H.M."/>
            <person name="Berlin A."/>
            <person name="Brown A."/>
            <person name="Chapman S.B."/>
            <person name="Chen Z."/>
            <person name="Dunbar C."/>
            <person name="Freedman E."/>
            <person name="Gearin G."/>
            <person name="Gellesch M."/>
            <person name="Goldberg J."/>
            <person name="Griggs A."/>
            <person name="Gujja S."/>
            <person name="Heiman D."/>
            <person name="Howarth C."/>
            <person name="Larson L."/>
            <person name="Lui A."/>
            <person name="MacDonald P.J.P."/>
            <person name="Montmayeur A."/>
            <person name="Murphy C."/>
            <person name="Neiman D."/>
            <person name="Pearson M."/>
            <person name="Priest M."/>
            <person name="Roberts A."/>
            <person name="Saif S."/>
            <person name="Shea T."/>
            <person name="Shenoy N."/>
            <person name="Sisk P."/>
            <person name="Stolte C."/>
            <person name="Sykes S."/>
            <person name="Wortman J."/>
            <person name="Nusbaum C."/>
            <person name="Birren B."/>
        </authorList>
    </citation>
    <scope>NUCLEOTIDE SEQUENCE [LARGE SCALE GENOMIC DNA]</scope>
    <source>
        <strain evidence="3">ATCC MYA-4855 / 20631-21</strain>
    </source>
</reference>
<organism evidence="2 3">
    <name type="scientific">Pseudogymnoascus destructans (strain ATCC MYA-4855 / 20631-21)</name>
    <name type="common">Bat white-nose syndrome fungus</name>
    <name type="synonym">Geomyces destructans</name>
    <dbReference type="NCBI Taxonomy" id="658429"/>
    <lineage>
        <taxon>Eukaryota</taxon>
        <taxon>Fungi</taxon>
        <taxon>Dikarya</taxon>
        <taxon>Ascomycota</taxon>
        <taxon>Pezizomycotina</taxon>
        <taxon>Leotiomycetes</taxon>
        <taxon>Thelebolales</taxon>
        <taxon>Thelebolaceae</taxon>
        <taxon>Pseudogymnoascus</taxon>
    </lineage>
</organism>
<gene>
    <name evidence="2" type="ORF">GMDG_06985</name>
</gene>
<proteinExistence type="predicted"/>
<protein>
    <submittedName>
        <fullName evidence="2">Uncharacterized protein</fullName>
    </submittedName>
</protein>
<feature type="region of interest" description="Disordered" evidence="1">
    <location>
        <begin position="135"/>
        <end position="155"/>
    </location>
</feature>